<dbReference type="AlphaFoldDB" id="Q6D4T3"/>
<organism evidence="1 2">
    <name type="scientific">Pectobacterium atrosepticum (strain SCRI 1043 / ATCC BAA-672)</name>
    <name type="common">Erwinia carotovora subsp. atroseptica</name>
    <dbReference type="NCBI Taxonomy" id="218491"/>
    <lineage>
        <taxon>Bacteria</taxon>
        <taxon>Pseudomonadati</taxon>
        <taxon>Pseudomonadota</taxon>
        <taxon>Gammaproteobacteria</taxon>
        <taxon>Enterobacterales</taxon>
        <taxon>Pectobacteriaceae</taxon>
        <taxon>Pectobacterium</taxon>
    </lineage>
</organism>
<accession>Q6D4T3</accession>
<name>Q6D4T3_PECAS</name>
<gene>
    <name evidence="1" type="ordered locus">ECA2307</name>
</gene>
<evidence type="ECO:0000313" key="2">
    <source>
        <dbReference type="Proteomes" id="UP000007966"/>
    </source>
</evidence>
<sequence>MFDENDNLIITDPVSFSVPHKGKRSFLEGNEGFLTDPEELLEEVARVMQINLIAKCVARHVAKQPEHWKQKRSRNNRFVRRSKRRFKDKCHRAQLKALEARIDR</sequence>
<keyword evidence="2" id="KW-1185">Reference proteome</keyword>
<evidence type="ECO:0000313" key="1">
    <source>
        <dbReference type="EMBL" id="CAG75210.1"/>
    </source>
</evidence>
<dbReference type="STRING" id="218491.ECA2307"/>
<reference evidence="1" key="1">
    <citation type="submission" date="2004-02" db="EMBL/GenBank/DDBJ databases">
        <title>The genome sequence of the enterobacterial phytopathogen Erwinia carotovora subsp. atroseptica SCRI1043 and functional genomic identification of novel virulence factors.</title>
        <authorList>
            <person name="Bell K.S."/>
            <person name="Sebaihia M."/>
            <person name="Pritchard L."/>
            <person name="Holden M."/>
            <person name="Hyman L.J."/>
            <person name="Holeva M.C."/>
            <person name="Thomson N.R."/>
            <person name="Bentley S.D."/>
            <person name="Churcher C."/>
            <person name="Mungall K."/>
            <person name="Atkin R."/>
            <person name="Bason N."/>
            <person name="Brooks K."/>
            <person name="Chillingworth T."/>
            <person name="Clark K."/>
            <person name="Doggett J."/>
            <person name="Fraser A."/>
            <person name="Hance Z."/>
            <person name="Hauser H."/>
            <person name="Jagels K."/>
            <person name="Moule S."/>
            <person name="Norbertczak H."/>
            <person name="Ormond D."/>
            <person name="Price C."/>
            <person name="Quail M.A."/>
            <person name="Sanders M."/>
            <person name="Walker D."/>
            <person name="Whitehead S."/>
            <person name="Salmond G.P.C."/>
            <person name="Birch P.R.J."/>
            <person name="Barrell B.G."/>
            <person name="Parkhill J."/>
            <person name="Toth I.K."/>
        </authorList>
    </citation>
    <scope>NUCLEOTIDE SEQUENCE</scope>
    <source>
        <strain evidence="1">SCRI1043</strain>
    </source>
</reference>
<dbReference type="RefSeq" id="WP_011093864.1">
    <property type="nucleotide sequence ID" value="NC_004547.2"/>
</dbReference>
<protein>
    <submittedName>
        <fullName evidence="1">Phage-related protein</fullName>
    </submittedName>
</protein>
<proteinExistence type="predicted"/>
<dbReference type="KEGG" id="eca:ECA2307"/>
<dbReference type="EMBL" id="BX950851">
    <property type="protein sequence ID" value="CAG75210.1"/>
    <property type="molecule type" value="Genomic_DNA"/>
</dbReference>
<dbReference type="HOGENOM" id="CLU_2247445_0_0_6"/>
<dbReference type="Proteomes" id="UP000007966">
    <property type="component" value="Chromosome"/>
</dbReference>